<dbReference type="AlphaFoldDB" id="A0A9P6U342"/>
<dbReference type="OrthoDB" id="21470at2759"/>
<reference evidence="1" key="1">
    <citation type="journal article" date="2020" name="Fungal Divers.">
        <title>Resolving the Mortierellaceae phylogeny through synthesis of multi-gene phylogenetics and phylogenomics.</title>
        <authorList>
            <person name="Vandepol N."/>
            <person name="Liber J."/>
            <person name="Desiro A."/>
            <person name="Na H."/>
            <person name="Kennedy M."/>
            <person name="Barry K."/>
            <person name="Grigoriev I.V."/>
            <person name="Miller A.N."/>
            <person name="O'Donnell K."/>
            <person name="Stajich J.E."/>
            <person name="Bonito G."/>
        </authorList>
    </citation>
    <scope>NUCLEOTIDE SEQUENCE</scope>
    <source>
        <strain evidence="1">BC1065</strain>
    </source>
</reference>
<keyword evidence="2" id="KW-1185">Reference proteome</keyword>
<comment type="caution">
    <text evidence="1">The sequence shown here is derived from an EMBL/GenBank/DDBJ whole genome shotgun (WGS) entry which is preliminary data.</text>
</comment>
<sequence>MQHAQTAVQAALDAFRQQCPGLSPEDIAGLMGSLEMLMQDCSQSNIQRYRIDKKTGTDALRF</sequence>
<gene>
    <name evidence="1" type="ORF">DFQ27_005055</name>
</gene>
<evidence type="ECO:0000313" key="2">
    <source>
        <dbReference type="Proteomes" id="UP000807716"/>
    </source>
</evidence>
<organism evidence="1 2">
    <name type="scientific">Actinomortierella ambigua</name>
    <dbReference type="NCBI Taxonomy" id="1343610"/>
    <lineage>
        <taxon>Eukaryota</taxon>
        <taxon>Fungi</taxon>
        <taxon>Fungi incertae sedis</taxon>
        <taxon>Mucoromycota</taxon>
        <taxon>Mortierellomycotina</taxon>
        <taxon>Mortierellomycetes</taxon>
        <taxon>Mortierellales</taxon>
        <taxon>Mortierellaceae</taxon>
        <taxon>Actinomortierella</taxon>
    </lineage>
</organism>
<proteinExistence type="predicted"/>
<accession>A0A9P6U342</accession>
<protein>
    <submittedName>
        <fullName evidence="1">Uncharacterized protein</fullName>
    </submittedName>
</protein>
<evidence type="ECO:0000313" key="1">
    <source>
        <dbReference type="EMBL" id="KAG0257579.1"/>
    </source>
</evidence>
<dbReference type="EMBL" id="JAAAJB010000356">
    <property type="protein sequence ID" value="KAG0257579.1"/>
    <property type="molecule type" value="Genomic_DNA"/>
</dbReference>
<name>A0A9P6U342_9FUNG</name>
<dbReference type="Proteomes" id="UP000807716">
    <property type="component" value="Unassembled WGS sequence"/>
</dbReference>